<dbReference type="Proteomes" id="UP001149165">
    <property type="component" value="Unassembled WGS sequence"/>
</dbReference>
<keyword evidence="1" id="KW-0812">Transmembrane</keyword>
<feature type="transmembrane region" description="Helical" evidence="1">
    <location>
        <begin position="6"/>
        <end position="26"/>
    </location>
</feature>
<proteinExistence type="predicted"/>
<keyword evidence="1" id="KW-1133">Transmembrane helix</keyword>
<protein>
    <submittedName>
        <fullName evidence="2">Retrograde regulation protein 2</fullName>
    </submittedName>
</protein>
<evidence type="ECO:0000313" key="3">
    <source>
        <dbReference type="Proteomes" id="UP001149165"/>
    </source>
</evidence>
<feature type="transmembrane region" description="Helical" evidence="1">
    <location>
        <begin position="38"/>
        <end position="62"/>
    </location>
</feature>
<evidence type="ECO:0000256" key="1">
    <source>
        <dbReference type="SAM" id="Phobius"/>
    </source>
</evidence>
<keyword evidence="1" id="KW-0472">Membrane</keyword>
<reference evidence="2" key="1">
    <citation type="submission" date="2022-11" db="EMBL/GenBank/DDBJ databases">
        <authorList>
            <person name="Petersen C."/>
        </authorList>
    </citation>
    <scope>NUCLEOTIDE SEQUENCE</scope>
    <source>
        <strain evidence="2">IBT 30069</strain>
    </source>
</reference>
<keyword evidence="3" id="KW-1185">Reference proteome</keyword>
<accession>A0A9W9F770</accession>
<organism evidence="2 3">
    <name type="scientific">Penicillium angulare</name>
    <dbReference type="NCBI Taxonomy" id="116970"/>
    <lineage>
        <taxon>Eukaryota</taxon>
        <taxon>Fungi</taxon>
        <taxon>Dikarya</taxon>
        <taxon>Ascomycota</taxon>
        <taxon>Pezizomycotina</taxon>
        <taxon>Eurotiomycetes</taxon>
        <taxon>Eurotiomycetidae</taxon>
        <taxon>Eurotiales</taxon>
        <taxon>Aspergillaceae</taxon>
        <taxon>Penicillium</taxon>
    </lineage>
</organism>
<dbReference type="AlphaFoldDB" id="A0A9W9F770"/>
<comment type="caution">
    <text evidence="2">The sequence shown here is derived from an EMBL/GenBank/DDBJ whole genome shotgun (WGS) entry which is preliminary data.</text>
</comment>
<reference evidence="2" key="2">
    <citation type="journal article" date="2023" name="IMA Fungus">
        <title>Comparative genomic study of the Penicillium genus elucidates a diverse pangenome and 15 lateral gene transfer events.</title>
        <authorList>
            <person name="Petersen C."/>
            <person name="Sorensen T."/>
            <person name="Nielsen M.R."/>
            <person name="Sondergaard T.E."/>
            <person name="Sorensen J.L."/>
            <person name="Fitzpatrick D.A."/>
            <person name="Frisvad J.C."/>
            <person name="Nielsen K.L."/>
        </authorList>
    </citation>
    <scope>NUCLEOTIDE SEQUENCE</scope>
    <source>
        <strain evidence="2">IBT 30069</strain>
    </source>
</reference>
<name>A0A9W9F770_9EURO</name>
<evidence type="ECO:0000313" key="2">
    <source>
        <dbReference type="EMBL" id="KAJ5094869.1"/>
    </source>
</evidence>
<dbReference type="OrthoDB" id="3639251at2759"/>
<sequence length="72" mass="8146">MSTGGVFAGYYWAGSIYCCQATLFAWANDTMRHESATLRAIVIGVMNFGGNAFQVFWPLIFYRANMAPMFRF</sequence>
<gene>
    <name evidence="2" type="ORF">N7456_010730</name>
</gene>
<dbReference type="EMBL" id="JAPQKH010000006">
    <property type="protein sequence ID" value="KAJ5094869.1"/>
    <property type="molecule type" value="Genomic_DNA"/>
</dbReference>